<protein>
    <submittedName>
        <fullName evidence="2">Arginine--tRNA ligase</fullName>
    </submittedName>
</protein>
<dbReference type="InterPro" id="IPR005148">
    <property type="entry name" value="Arg-tRNA-synth_N"/>
</dbReference>
<dbReference type="AlphaFoldDB" id="A0A7Y0S0W0"/>
<dbReference type="InterPro" id="IPR036695">
    <property type="entry name" value="Arg-tRNA-synth_N_sf"/>
</dbReference>
<sequence length="87" mass="9253">MKAQLQQSVAQALDALGVSEGPEIVIQETPSGKEGDYGTPVAFSLARALRKAPAQIAADIAEKLQQPPFVRRVFAVGGYLNFELEPG</sequence>
<dbReference type="SUPFAM" id="SSF55190">
    <property type="entry name" value="Arginyl-tRNA synthetase (ArgRS), N-terminal 'additional' domain"/>
    <property type="match status" value="1"/>
</dbReference>
<evidence type="ECO:0000313" key="3">
    <source>
        <dbReference type="Proteomes" id="UP000555836"/>
    </source>
</evidence>
<feature type="non-terminal residue" evidence="2">
    <location>
        <position position="87"/>
    </location>
</feature>
<dbReference type="GO" id="GO:0005737">
    <property type="term" value="C:cytoplasm"/>
    <property type="evidence" value="ECO:0007669"/>
    <property type="project" value="InterPro"/>
</dbReference>
<dbReference type="EMBL" id="JABCLD010000137">
    <property type="protein sequence ID" value="NMU24207.1"/>
    <property type="molecule type" value="Genomic_DNA"/>
</dbReference>
<evidence type="ECO:0000259" key="1">
    <source>
        <dbReference type="SMART" id="SM01016"/>
    </source>
</evidence>
<dbReference type="Gene3D" id="3.30.1360.70">
    <property type="entry name" value="Arginyl tRNA synthetase N-terminal domain"/>
    <property type="match status" value="1"/>
</dbReference>
<organism evidence="2 3">
    <name type="scientific">Vibrio parahaemolyticus</name>
    <dbReference type="NCBI Taxonomy" id="670"/>
    <lineage>
        <taxon>Bacteria</taxon>
        <taxon>Pseudomonadati</taxon>
        <taxon>Pseudomonadota</taxon>
        <taxon>Gammaproteobacteria</taxon>
        <taxon>Vibrionales</taxon>
        <taxon>Vibrionaceae</taxon>
        <taxon>Vibrio</taxon>
    </lineage>
</organism>
<dbReference type="Pfam" id="PF03485">
    <property type="entry name" value="Arg_tRNA_synt_N"/>
    <property type="match status" value="1"/>
</dbReference>
<name>A0A7Y0S0W0_VIBPH</name>
<feature type="domain" description="Arginyl tRNA synthetase N-terminal" evidence="1">
    <location>
        <begin position="3"/>
        <end position="84"/>
    </location>
</feature>
<dbReference type="Proteomes" id="UP000555836">
    <property type="component" value="Unassembled WGS sequence"/>
</dbReference>
<accession>A0A7Y0S0W0</accession>
<reference evidence="2 3" key="1">
    <citation type="submission" date="2020-04" db="EMBL/GenBank/DDBJ databases">
        <title>Whole-genome sequencing of Vibrio spp. from China reveals different genetic environments of blaCTX-M-14 among diverse lineages.</title>
        <authorList>
            <person name="Zheng Z."/>
            <person name="Ye L."/>
            <person name="Chen S."/>
        </authorList>
    </citation>
    <scope>NUCLEOTIDE SEQUENCE [LARGE SCALE GENOMIC DNA]</scope>
    <source>
        <strain evidence="2 3">Vb0574</strain>
    </source>
</reference>
<comment type="caution">
    <text evidence="2">The sequence shown here is derived from an EMBL/GenBank/DDBJ whole genome shotgun (WGS) entry which is preliminary data.</text>
</comment>
<dbReference type="SMART" id="SM01016">
    <property type="entry name" value="Arg_tRNA_synt_N"/>
    <property type="match status" value="1"/>
</dbReference>
<dbReference type="GO" id="GO:0005524">
    <property type="term" value="F:ATP binding"/>
    <property type="evidence" value="ECO:0007669"/>
    <property type="project" value="InterPro"/>
</dbReference>
<dbReference type="GO" id="GO:0004814">
    <property type="term" value="F:arginine-tRNA ligase activity"/>
    <property type="evidence" value="ECO:0007669"/>
    <property type="project" value="InterPro"/>
</dbReference>
<proteinExistence type="predicted"/>
<evidence type="ECO:0000313" key="2">
    <source>
        <dbReference type="EMBL" id="NMU24207.1"/>
    </source>
</evidence>
<dbReference type="GO" id="GO:0006420">
    <property type="term" value="P:arginyl-tRNA aminoacylation"/>
    <property type="evidence" value="ECO:0007669"/>
    <property type="project" value="InterPro"/>
</dbReference>
<gene>
    <name evidence="2" type="ORF">HKB21_01040</name>
</gene>
<keyword evidence="2" id="KW-0436">Ligase</keyword>